<dbReference type="InterPro" id="IPR002524">
    <property type="entry name" value="Cation_efflux"/>
</dbReference>
<dbReference type="InterPro" id="IPR058533">
    <property type="entry name" value="Cation_efflux_TM"/>
</dbReference>
<keyword evidence="3 6" id="KW-0812">Transmembrane</keyword>
<sequence length="332" mass="35864">MENIPLQPNIDTKRLKLIRLASITALAGNLVLSSLKLIVGALTGTLAVLADGLDSAGDVAISCMTLAVSFIISRPSDKEHPWGHGRAETTGTMVLSFVIFFAGAQLTLAAAKSLFAFFRTVPETALPPVSAVIVSFVSIGGKLALTYSQYVLGKKANSAMISANAKNMLSDVVISVSVFTGILCALIFKFPVLDPVAAFFVGVWIMKNGIAIFLEMNTELMDGNTDKLLYRQLFDAVRSVDGVTNPHRARIRKIASCWDIDLDIELPPDMSVLDAHKKAEEVGNAVRKSIANVYDIVIHVEPKGLGEKYPQEGFGLCEADIYSTEANRRDVF</sequence>
<name>A0ABN0NXQ0_TRELE</name>
<dbReference type="Gene3D" id="1.20.1510.10">
    <property type="entry name" value="Cation efflux protein transmembrane domain"/>
    <property type="match status" value="1"/>
</dbReference>
<dbReference type="PANTHER" id="PTHR43840:SF50">
    <property type="entry name" value="MANGANESE EFFLUX SYSTEM PROTEIN MNES"/>
    <property type="match status" value="1"/>
</dbReference>
<feature type="transmembrane region" description="Helical" evidence="6">
    <location>
        <begin position="129"/>
        <end position="147"/>
    </location>
</feature>
<comment type="caution">
    <text evidence="9">The sequence shown here is derived from an EMBL/GenBank/DDBJ whole genome shotgun (WGS) entry which is preliminary data.</text>
</comment>
<dbReference type="Pfam" id="PF16916">
    <property type="entry name" value="ZT_dimer"/>
    <property type="match status" value="1"/>
</dbReference>
<reference evidence="9 10" key="1">
    <citation type="submission" date="2013-08" db="EMBL/GenBank/DDBJ databases">
        <authorList>
            <person name="Weinstock G."/>
            <person name="Sodergren E."/>
            <person name="Wylie T."/>
            <person name="Fulton L."/>
            <person name="Fulton R."/>
            <person name="Fronick C."/>
            <person name="O'Laughlin M."/>
            <person name="Godfrey J."/>
            <person name="Miner T."/>
            <person name="Herter B."/>
            <person name="Appelbaum E."/>
            <person name="Cordes M."/>
            <person name="Lek S."/>
            <person name="Wollam A."/>
            <person name="Pepin K.H."/>
            <person name="Palsikar V.B."/>
            <person name="Mitreva M."/>
            <person name="Wilson R.K."/>
        </authorList>
    </citation>
    <scope>NUCLEOTIDE SEQUENCE [LARGE SCALE GENOMIC DNA]</scope>
    <source>
        <strain evidence="9 10">ATCC 700332</strain>
    </source>
</reference>
<gene>
    <name evidence="9" type="ORF">HMPREF9193_01471</name>
</gene>
<dbReference type="SUPFAM" id="SSF161111">
    <property type="entry name" value="Cation efflux protein transmembrane domain-like"/>
    <property type="match status" value="1"/>
</dbReference>
<feature type="domain" description="Cation efflux protein cytoplasmic" evidence="8">
    <location>
        <begin position="228"/>
        <end position="302"/>
    </location>
</feature>
<keyword evidence="5 6" id="KW-0472">Membrane</keyword>
<dbReference type="EMBL" id="AWVH01000037">
    <property type="protein sequence ID" value="ERJ92312.1"/>
    <property type="molecule type" value="Genomic_DNA"/>
</dbReference>
<organism evidence="9 10">
    <name type="scientific">Treponema lecithinolyticum ATCC 700332</name>
    <dbReference type="NCBI Taxonomy" id="1321815"/>
    <lineage>
        <taxon>Bacteria</taxon>
        <taxon>Pseudomonadati</taxon>
        <taxon>Spirochaetota</taxon>
        <taxon>Spirochaetia</taxon>
        <taxon>Spirochaetales</taxon>
        <taxon>Treponemataceae</taxon>
        <taxon>Treponema</taxon>
    </lineage>
</organism>
<feature type="transmembrane region" description="Helical" evidence="6">
    <location>
        <begin position="55"/>
        <end position="73"/>
    </location>
</feature>
<evidence type="ECO:0000259" key="7">
    <source>
        <dbReference type="Pfam" id="PF01545"/>
    </source>
</evidence>
<feature type="transmembrane region" description="Helical" evidence="6">
    <location>
        <begin position="94"/>
        <end position="117"/>
    </location>
</feature>
<feature type="transmembrane region" description="Helical" evidence="6">
    <location>
        <begin position="196"/>
        <end position="214"/>
    </location>
</feature>
<keyword evidence="2" id="KW-0813">Transport</keyword>
<proteinExistence type="predicted"/>
<feature type="domain" description="Cation efflux protein transmembrane" evidence="7">
    <location>
        <begin position="23"/>
        <end position="221"/>
    </location>
</feature>
<evidence type="ECO:0000256" key="4">
    <source>
        <dbReference type="ARBA" id="ARBA00022989"/>
    </source>
</evidence>
<dbReference type="InterPro" id="IPR027469">
    <property type="entry name" value="Cation_efflux_TMD_sf"/>
</dbReference>
<evidence type="ECO:0000313" key="9">
    <source>
        <dbReference type="EMBL" id="ERJ92312.1"/>
    </source>
</evidence>
<keyword evidence="10" id="KW-1185">Reference proteome</keyword>
<accession>A0ABN0NXQ0</accession>
<dbReference type="InterPro" id="IPR036837">
    <property type="entry name" value="Cation_efflux_CTD_sf"/>
</dbReference>
<evidence type="ECO:0000256" key="3">
    <source>
        <dbReference type="ARBA" id="ARBA00022692"/>
    </source>
</evidence>
<dbReference type="InterPro" id="IPR027470">
    <property type="entry name" value="Cation_efflux_CTD"/>
</dbReference>
<dbReference type="Gene3D" id="3.30.70.1350">
    <property type="entry name" value="Cation efflux protein, cytoplasmic domain"/>
    <property type="match status" value="1"/>
</dbReference>
<dbReference type="RefSeq" id="WP_021687674.1">
    <property type="nucleotide sequence ID" value="NZ_KI260569.1"/>
</dbReference>
<dbReference type="Proteomes" id="UP000016649">
    <property type="component" value="Unassembled WGS sequence"/>
</dbReference>
<evidence type="ECO:0000313" key="10">
    <source>
        <dbReference type="Proteomes" id="UP000016649"/>
    </source>
</evidence>
<dbReference type="SUPFAM" id="SSF160240">
    <property type="entry name" value="Cation efflux protein cytoplasmic domain-like"/>
    <property type="match status" value="1"/>
</dbReference>
<keyword evidence="4 6" id="KW-1133">Transmembrane helix</keyword>
<evidence type="ECO:0000256" key="1">
    <source>
        <dbReference type="ARBA" id="ARBA00004141"/>
    </source>
</evidence>
<evidence type="ECO:0000256" key="5">
    <source>
        <dbReference type="ARBA" id="ARBA00023136"/>
    </source>
</evidence>
<dbReference type="NCBIfam" id="TIGR01297">
    <property type="entry name" value="CDF"/>
    <property type="match status" value="1"/>
</dbReference>
<dbReference type="PANTHER" id="PTHR43840">
    <property type="entry name" value="MITOCHONDRIAL METAL TRANSPORTER 1-RELATED"/>
    <property type="match status" value="1"/>
</dbReference>
<evidence type="ECO:0000256" key="6">
    <source>
        <dbReference type="SAM" id="Phobius"/>
    </source>
</evidence>
<comment type="subcellular location">
    <subcellularLocation>
        <location evidence="1">Membrane</location>
        <topology evidence="1">Multi-pass membrane protein</topology>
    </subcellularLocation>
</comment>
<feature type="transmembrane region" description="Helical" evidence="6">
    <location>
        <begin position="168"/>
        <end position="190"/>
    </location>
</feature>
<evidence type="ECO:0000259" key="8">
    <source>
        <dbReference type="Pfam" id="PF16916"/>
    </source>
</evidence>
<dbReference type="Pfam" id="PF01545">
    <property type="entry name" value="Cation_efflux"/>
    <property type="match status" value="1"/>
</dbReference>
<protein>
    <submittedName>
        <fullName evidence="9">Cation diffusion facilitator family transporter</fullName>
    </submittedName>
</protein>
<evidence type="ECO:0000256" key="2">
    <source>
        <dbReference type="ARBA" id="ARBA00022448"/>
    </source>
</evidence>
<feature type="transmembrane region" description="Helical" evidence="6">
    <location>
        <begin position="20"/>
        <end position="49"/>
    </location>
</feature>
<dbReference type="InterPro" id="IPR050291">
    <property type="entry name" value="CDF_Transporter"/>
</dbReference>